<dbReference type="OrthoDB" id="10040207at2759"/>
<accession>A0A2G8JZ98</accession>
<proteinExistence type="predicted"/>
<gene>
    <name evidence="2" type="ORF">BSL78_22076</name>
</gene>
<evidence type="ECO:0000313" key="2">
    <source>
        <dbReference type="EMBL" id="PIK41068.1"/>
    </source>
</evidence>
<name>A0A2G8JZ98_STIJA</name>
<comment type="caution">
    <text evidence="2">The sequence shown here is derived from an EMBL/GenBank/DDBJ whole genome shotgun (WGS) entry which is preliminary data.</text>
</comment>
<reference evidence="2 3" key="1">
    <citation type="journal article" date="2017" name="PLoS Biol.">
        <title>The sea cucumber genome provides insights into morphological evolution and visceral regeneration.</title>
        <authorList>
            <person name="Zhang X."/>
            <person name="Sun L."/>
            <person name="Yuan J."/>
            <person name="Sun Y."/>
            <person name="Gao Y."/>
            <person name="Zhang L."/>
            <person name="Li S."/>
            <person name="Dai H."/>
            <person name="Hamel J.F."/>
            <person name="Liu C."/>
            <person name="Yu Y."/>
            <person name="Liu S."/>
            <person name="Lin W."/>
            <person name="Guo K."/>
            <person name="Jin S."/>
            <person name="Xu P."/>
            <person name="Storey K.B."/>
            <person name="Huan P."/>
            <person name="Zhang T."/>
            <person name="Zhou Y."/>
            <person name="Zhang J."/>
            <person name="Lin C."/>
            <person name="Li X."/>
            <person name="Xing L."/>
            <person name="Huo D."/>
            <person name="Sun M."/>
            <person name="Wang L."/>
            <person name="Mercier A."/>
            <person name="Li F."/>
            <person name="Yang H."/>
            <person name="Xiang J."/>
        </authorList>
    </citation>
    <scope>NUCLEOTIDE SEQUENCE [LARGE SCALE GENOMIC DNA]</scope>
    <source>
        <strain evidence="2">Shaxun</strain>
        <tissue evidence="2">Muscle</tissue>
    </source>
</reference>
<dbReference type="EMBL" id="MRZV01001056">
    <property type="protein sequence ID" value="PIK41068.1"/>
    <property type="molecule type" value="Genomic_DNA"/>
</dbReference>
<keyword evidence="3" id="KW-1185">Reference proteome</keyword>
<organism evidence="2 3">
    <name type="scientific">Stichopus japonicus</name>
    <name type="common">Sea cucumber</name>
    <dbReference type="NCBI Taxonomy" id="307972"/>
    <lineage>
        <taxon>Eukaryota</taxon>
        <taxon>Metazoa</taxon>
        <taxon>Echinodermata</taxon>
        <taxon>Eleutherozoa</taxon>
        <taxon>Echinozoa</taxon>
        <taxon>Holothuroidea</taxon>
        <taxon>Aspidochirotacea</taxon>
        <taxon>Aspidochirotida</taxon>
        <taxon>Stichopodidae</taxon>
        <taxon>Apostichopus</taxon>
    </lineage>
</organism>
<protein>
    <submittedName>
        <fullName evidence="2">Uncharacterized protein</fullName>
    </submittedName>
</protein>
<evidence type="ECO:0000256" key="1">
    <source>
        <dbReference type="SAM" id="MobiDB-lite"/>
    </source>
</evidence>
<feature type="region of interest" description="Disordered" evidence="1">
    <location>
        <begin position="132"/>
        <end position="178"/>
    </location>
</feature>
<sequence length="196" mass="22609">MLSPSSSAATPGRKPTMTRCPRIISRRWRKHKADLKKLTDQARWKEAERREHHHDLTLLKRKVDYTSPQMQPPVYYDTLHKIYTAKAPFYYDGDNPYEYDFVLPWDYHKTNAILDQYKMEGEMMEKAENVGEGTTTARETSKEEYQFAGSPGANPFVTSSDMSNRSSEGVKSSHQHKTPQLSLLIRLVIAPTRSAQ</sequence>
<dbReference type="Proteomes" id="UP000230750">
    <property type="component" value="Unassembled WGS sequence"/>
</dbReference>
<feature type="compositionally biased region" description="Polar residues" evidence="1">
    <location>
        <begin position="156"/>
        <end position="172"/>
    </location>
</feature>
<dbReference type="AlphaFoldDB" id="A0A2G8JZ98"/>
<evidence type="ECO:0000313" key="3">
    <source>
        <dbReference type="Proteomes" id="UP000230750"/>
    </source>
</evidence>